<dbReference type="RefSeq" id="WP_034373902.1">
    <property type="nucleotide sequence ID" value="NZ_KN323183.1"/>
</dbReference>
<feature type="transmembrane region" description="Helical" evidence="1">
    <location>
        <begin position="44"/>
        <end position="65"/>
    </location>
</feature>
<reference evidence="2 3" key="1">
    <citation type="submission" date="2014-01" db="EMBL/GenBank/DDBJ databases">
        <title>Draft genome sequence of the multidrug-resistant clinical isolate Dermabacter hominis 1368.</title>
        <authorList>
            <person name="Albersmeier A."/>
            <person name="Bomholt C."/>
            <person name="Glaub A."/>
            <person name="Ruckert C."/>
            <person name="Soriano F."/>
            <person name="Fernandez-Natal I."/>
            <person name="Tauch A."/>
        </authorList>
    </citation>
    <scope>NUCLEOTIDE SEQUENCE [LARGE SCALE GENOMIC DNA]</scope>
    <source>
        <strain evidence="2 3">1368</strain>
    </source>
</reference>
<dbReference type="Proteomes" id="UP000030182">
    <property type="component" value="Unassembled WGS sequence"/>
</dbReference>
<sequence>MSINRSTLIDNATARTPLRERISRATVRAFFAARERLASERGDVPGWVLITLMTAGIVVALWAVASDALVGLFNQAMSQFTE</sequence>
<evidence type="ECO:0000313" key="3">
    <source>
        <dbReference type="Proteomes" id="UP000030182"/>
    </source>
</evidence>
<keyword evidence="1" id="KW-0472">Membrane</keyword>
<comment type="caution">
    <text evidence="2">The sequence shown here is derived from an EMBL/GenBank/DDBJ whole genome shotgun (WGS) entry which is preliminary data.</text>
</comment>
<gene>
    <name evidence="2" type="ORF">DHOM_05340</name>
</gene>
<protein>
    <submittedName>
        <fullName evidence="2">Membrane protein</fullName>
    </submittedName>
</protein>
<evidence type="ECO:0000256" key="1">
    <source>
        <dbReference type="SAM" id="Phobius"/>
    </source>
</evidence>
<name>A0ABR4SJZ6_9MICO</name>
<keyword evidence="1" id="KW-0812">Transmembrane</keyword>
<accession>A0ABR4SJZ6</accession>
<proteinExistence type="predicted"/>
<keyword evidence="1" id="KW-1133">Transmembrane helix</keyword>
<organism evidence="2 3">
    <name type="scientific">Dermabacter hominis 1368</name>
    <dbReference type="NCBI Taxonomy" id="1450519"/>
    <lineage>
        <taxon>Bacteria</taxon>
        <taxon>Bacillati</taxon>
        <taxon>Actinomycetota</taxon>
        <taxon>Actinomycetes</taxon>
        <taxon>Micrococcales</taxon>
        <taxon>Dermabacteraceae</taxon>
        <taxon>Dermabacter</taxon>
    </lineage>
</organism>
<keyword evidence="3" id="KW-1185">Reference proteome</keyword>
<evidence type="ECO:0000313" key="2">
    <source>
        <dbReference type="EMBL" id="KDS93498.1"/>
    </source>
</evidence>
<dbReference type="EMBL" id="JDRS01000006">
    <property type="protein sequence ID" value="KDS93498.1"/>
    <property type="molecule type" value="Genomic_DNA"/>
</dbReference>